<accession>A0A1G7BJK3</accession>
<evidence type="ECO:0000256" key="8">
    <source>
        <dbReference type="ARBA" id="ARBA00023136"/>
    </source>
</evidence>
<dbReference type="PANTHER" id="PTHR30034">
    <property type="entry name" value="FLAGELLAR MOTOR SWITCH PROTEIN FLIM"/>
    <property type="match status" value="1"/>
</dbReference>
<keyword evidence="7" id="KW-0283">Flagellar rotation</keyword>
<keyword evidence="6" id="KW-0145">Chemotaxis</keyword>
<dbReference type="PANTHER" id="PTHR30034:SF6">
    <property type="entry name" value="YOP PROTEINS TRANSLOCATION PROTEIN Q"/>
    <property type="match status" value="1"/>
</dbReference>
<evidence type="ECO:0000256" key="7">
    <source>
        <dbReference type="ARBA" id="ARBA00022779"/>
    </source>
</evidence>
<dbReference type="InterPro" id="IPR001543">
    <property type="entry name" value="FliN-like_C"/>
</dbReference>
<sequence>MERILSKEEIAELLSAVRDGSLASELEEPQTPEKSPRRVNSFSLVQSKGQGGFRLPNFDILLDSFARNISFSISNRVQRAVSVLRESIRMTDFENLLLECQKHEVLAILGLDPLKRNGLLIFDAPLAFSQVEIMLGGTTELLKGKIPERPLTAIELNILRQVFHESCFELNKAFSSVEELASNLVRVETNPRLVNIVPADTDMMVATFNVKIDKVGGKMHLVMPYASLDPLREKLKSELGVTGSGGQWIGYLSTELQQIPVTVMAQLAQISLSVRDILDLRVGDILPLDVALDSPVRLLVEGKAKFSALAGLRDGKKAVRVLEQLDKRR</sequence>
<evidence type="ECO:0000313" key="13">
    <source>
        <dbReference type="EMBL" id="SDE27107.1"/>
    </source>
</evidence>
<dbReference type="EMBL" id="FNAQ01000006">
    <property type="protein sequence ID" value="SDE27107.1"/>
    <property type="molecule type" value="Genomic_DNA"/>
</dbReference>
<evidence type="ECO:0000256" key="11">
    <source>
        <dbReference type="NCBIfam" id="TIGR01397"/>
    </source>
</evidence>
<evidence type="ECO:0000313" key="14">
    <source>
        <dbReference type="Proteomes" id="UP000243205"/>
    </source>
</evidence>
<keyword evidence="9" id="KW-0975">Bacterial flagellum</keyword>
<dbReference type="Gene3D" id="3.40.1550.10">
    <property type="entry name" value="CheC-like"/>
    <property type="match status" value="1"/>
</dbReference>
<organism evidence="13 14">
    <name type="scientific">Desulfuromonas thiophila</name>
    <dbReference type="NCBI Taxonomy" id="57664"/>
    <lineage>
        <taxon>Bacteria</taxon>
        <taxon>Pseudomonadati</taxon>
        <taxon>Thermodesulfobacteriota</taxon>
        <taxon>Desulfuromonadia</taxon>
        <taxon>Desulfuromonadales</taxon>
        <taxon>Desulfuromonadaceae</taxon>
        <taxon>Desulfuromonas</taxon>
    </lineage>
</organism>
<protein>
    <recommendedName>
        <fullName evidence="4 11">Flagellar motor switch protein FliM</fullName>
    </recommendedName>
</protein>
<dbReference type="RefSeq" id="WP_092077991.1">
    <property type="nucleotide sequence ID" value="NZ_FNAQ01000006.1"/>
</dbReference>
<evidence type="ECO:0000259" key="12">
    <source>
        <dbReference type="Pfam" id="PF01052"/>
    </source>
</evidence>
<dbReference type="GO" id="GO:0005886">
    <property type="term" value="C:plasma membrane"/>
    <property type="evidence" value="ECO:0007669"/>
    <property type="project" value="UniProtKB-SubCell"/>
</dbReference>
<feature type="domain" description="Flagellar motor switch protein FliN-like C-terminal" evidence="12">
    <location>
        <begin position="255"/>
        <end position="324"/>
    </location>
</feature>
<evidence type="ECO:0000256" key="2">
    <source>
        <dbReference type="ARBA" id="ARBA00004202"/>
    </source>
</evidence>
<keyword evidence="13" id="KW-0969">Cilium</keyword>
<dbReference type="GO" id="GO:0003774">
    <property type="term" value="F:cytoskeletal motor activity"/>
    <property type="evidence" value="ECO:0007669"/>
    <property type="project" value="InterPro"/>
</dbReference>
<comment type="function">
    <text evidence="10">FliM is one of three proteins (FliG, FliN, FliM) that forms the rotor-mounted switch complex (C ring), located at the base of the basal body. This complex interacts with the CheY and CheZ chemotaxis proteins, in addition to contacting components of the motor that determine the direction of flagellar rotation.</text>
</comment>
<name>A0A1G7BJK3_9BACT</name>
<keyword evidence="8" id="KW-0472">Membrane</keyword>
<dbReference type="PIRSF" id="PIRSF002888">
    <property type="entry name" value="FliM"/>
    <property type="match status" value="1"/>
</dbReference>
<dbReference type="AlphaFoldDB" id="A0A1G7BJK3"/>
<dbReference type="GO" id="GO:0050918">
    <property type="term" value="P:positive chemotaxis"/>
    <property type="evidence" value="ECO:0007669"/>
    <property type="project" value="TreeGrafter"/>
</dbReference>
<keyword evidence="13" id="KW-0282">Flagellum</keyword>
<dbReference type="SUPFAM" id="SSF103039">
    <property type="entry name" value="CheC-like"/>
    <property type="match status" value="1"/>
</dbReference>
<dbReference type="GO" id="GO:0071978">
    <property type="term" value="P:bacterial-type flagellum-dependent swarming motility"/>
    <property type="evidence" value="ECO:0007669"/>
    <property type="project" value="TreeGrafter"/>
</dbReference>
<keyword evidence="14" id="KW-1185">Reference proteome</keyword>
<keyword evidence="5" id="KW-1003">Cell membrane</keyword>
<dbReference type="GO" id="GO:0009425">
    <property type="term" value="C:bacterial-type flagellum basal body"/>
    <property type="evidence" value="ECO:0007669"/>
    <property type="project" value="UniProtKB-SubCell"/>
</dbReference>
<evidence type="ECO:0000256" key="6">
    <source>
        <dbReference type="ARBA" id="ARBA00022500"/>
    </source>
</evidence>
<evidence type="ECO:0000256" key="10">
    <source>
        <dbReference type="ARBA" id="ARBA00025044"/>
    </source>
</evidence>
<dbReference type="Proteomes" id="UP000243205">
    <property type="component" value="Unassembled WGS sequence"/>
</dbReference>
<dbReference type="Gene3D" id="2.30.330.10">
    <property type="entry name" value="SpoA-like"/>
    <property type="match status" value="1"/>
</dbReference>
<dbReference type="Pfam" id="PF02154">
    <property type="entry name" value="FliM"/>
    <property type="match status" value="1"/>
</dbReference>
<dbReference type="InterPro" id="IPR036429">
    <property type="entry name" value="SpoA-like_sf"/>
</dbReference>
<proteinExistence type="inferred from homology"/>
<dbReference type="SUPFAM" id="SSF101801">
    <property type="entry name" value="Surface presentation of antigens (SPOA)"/>
    <property type="match status" value="1"/>
</dbReference>
<dbReference type="NCBIfam" id="TIGR01397">
    <property type="entry name" value="fliM_switch"/>
    <property type="match status" value="1"/>
</dbReference>
<gene>
    <name evidence="13" type="ORF">SAMN05661003_10668</name>
</gene>
<dbReference type="STRING" id="57664.SAMN05661003_10668"/>
<dbReference type="InterPro" id="IPR028976">
    <property type="entry name" value="CheC-like_sf"/>
</dbReference>
<comment type="similarity">
    <text evidence="3">Belongs to the FliM family.</text>
</comment>
<evidence type="ECO:0000256" key="9">
    <source>
        <dbReference type="ARBA" id="ARBA00023143"/>
    </source>
</evidence>
<dbReference type="Pfam" id="PF01052">
    <property type="entry name" value="FliMN_C"/>
    <property type="match status" value="1"/>
</dbReference>
<dbReference type="CDD" id="cd17908">
    <property type="entry name" value="FliM"/>
    <property type="match status" value="1"/>
</dbReference>
<dbReference type="PRINTS" id="PR00955">
    <property type="entry name" value="FLGMOTORFLIM"/>
</dbReference>
<dbReference type="InterPro" id="IPR001689">
    <property type="entry name" value="Flag_FliM"/>
</dbReference>
<evidence type="ECO:0000256" key="5">
    <source>
        <dbReference type="ARBA" id="ARBA00022475"/>
    </source>
</evidence>
<evidence type="ECO:0000256" key="3">
    <source>
        <dbReference type="ARBA" id="ARBA00011049"/>
    </source>
</evidence>
<evidence type="ECO:0000256" key="4">
    <source>
        <dbReference type="ARBA" id="ARBA00021898"/>
    </source>
</evidence>
<dbReference type="OrthoDB" id="9806941at2"/>
<reference evidence="14" key="1">
    <citation type="submission" date="2016-10" db="EMBL/GenBank/DDBJ databases">
        <authorList>
            <person name="Varghese N."/>
            <person name="Submissions S."/>
        </authorList>
    </citation>
    <scope>NUCLEOTIDE SEQUENCE [LARGE SCALE GENOMIC DNA]</scope>
    <source>
        <strain evidence="14">DSM 8987</strain>
    </source>
</reference>
<evidence type="ECO:0000256" key="1">
    <source>
        <dbReference type="ARBA" id="ARBA00004117"/>
    </source>
</evidence>
<keyword evidence="13" id="KW-0966">Cell projection</keyword>
<comment type="subcellular location">
    <subcellularLocation>
        <location evidence="1">Bacterial flagellum basal body</location>
    </subcellularLocation>
    <subcellularLocation>
        <location evidence="2">Cell membrane</location>
        <topology evidence="2">Peripheral membrane protein</topology>
    </subcellularLocation>
</comment>